<gene>
    <name evidence="1" type="ORF">EVAR_81230_1</name>
</gene>
<protein>
    <submittedName>
        <fullName evidence="1">Uncharacterized protein</fullName>
    </submittedName>
</protein>
<dbReference type="EMBL" id="BGZK01000259">
    <property type="protein sequence ID" value="GBP32423.1"/>
    <property type="molecule type" value="Genomic_DNA"/>
</dbReference>
<evidence type="ECO:0000313" key="2">
    <source>
        <dbReference type="Proteomes" id="UP000299102"/>
    </source>
</evidence>
<comment type="caution">
    <text evidence="1">The sequence shown here is derived from an EMBL/GenBank/DDBJ whole genome shotgun (WGS) entry which is preliminary data.</text>
</comment>
<proteinExistence type="predicted"/>
<dbReference type="AlphaFoldDB" id="A0A4C1V0Y8"/>
<sequence>MSAESESGLTNIINSTEQSVCQNSINRSHHCRTCTCSQSIGSISETLRYQRLNSDTATNSFQSSSDDRSFESEIRTTVSGDSKPVNFKDEYVIYDEEQLTRSRTDFSGASSSSVANCTVNIRVPVNQGILRNDNTSPIDEKDIPVIYDINQLNVGSSPVLEDNPIIQSAESTVK</sequence>
<organism evidence="1 2">
    <name type="scientific">Eumeta variegata</name>
    <name type="common">Bagworm moth</name>
    <name type="synonym">Eumeta japonica</name>
    <dbReference type="NCBI Taxonomy" id="151549"/>
    <lineage>
        <taxon>Eukaryota</taxon>
        <taxon>Metazoa</taxon>
        <taxon>Ecdysozoa</taxon>
        <taxon>Arthropoda</taxon>
        <taxon>Hexapoda</taxon>
        <taxon>Insecta</taxon>
        <taxon>Pterygota</taxon>
        <taxon>Neoptera</taxon>
        <taxon>Endopterygota</taxon>
        <taxon>Lepidoptera</taxon>
        <taxon>Glossata</taxon>
        <taxon>Ditrysia</taxon>
        <taxon>Tineoidea</taxon>
        <taxon>Psychidae</taxon>
        <taxon>Oiketicinae</taxon>
        <taxon>Eumeta</taxon>
    </lineage>
</organism>
<reference evidence="1 2" key="1">
    <citation type="journal article" date="2019" name="Commun. Biol.">
        <title>The bagworm genome reveals a unique fibroin gene that provides high tensile strength.</title>
        <authorList>
            <person name="Kono N."/>
            <person name="Nakamura H."/>
            <person name="Ohtoshi R."/>
            <person name="Tomita M."/>
            <person name="Numata K."/>
            <person name="Arakawa K."/>
        </authorList>
    </citation>
    <scope>NUCLEOTIDE SEQUENCE [LARGE SCALE GENOMIC DNA]</scope>
</reference>
<name>A0A4C1V0Y8_EUMVA</name>
<keyword evidence="2" id="KW-1185">Reference proteome</keyword>
<accession>A0A4C1V0Y8</accession>
<evidence type="ECO:0000313" key="1">
    <source>
        <dbReference type="EMBL" id="GBP32423.1"/>
    </source>
</evidence>
<dbReference type="Proteomes" id="UP000299102">
    <property type="component" value="Unassembled WGS sequence"/>
</dbReference>
<dbReference type="OrthoDB" id="7493094at2759"/>